<gene>
    <name evidence="2" type="ORF">EDD18DRAFT_1283116</name>
</gene>
<comment type="caution">
    <text evidence="2">The sequence shown here is derived from an EMBL/GenBank/DDBJ whole genome shotgun (WGS) entry which is preliminary data.</text>
</comment>
<evidence type="ECO:0008006" key="4">
    <source>
        <dbReference type="Google" id="ProtNLM"/>
    </source>
</evidence>
<sequence>MEDWYIPLLQLDILSRDMEAGKRNEIWDRIIYWSTIIILVCSLLDTGALFSLLLAPYWSEYSLNREIPFQSTYSGLQEMYSRKHHGSSSYVHVLNLPRVMIQVDSSTPTIILPPWRDTYLSEYGTIQYHSRRLFISSTVSTIAQFHVVDFGMESCSVSLNIPVEMDVGSRNQTVINVWKVEEKGKLNAQSFSWNTKPPRRVIHTSSGYHPAAAKIRMYVR</sequence>
<name>A0AA39QA82_9AGAR</name>
<keyword evidence="1" id="KW-1133">Transmembrane helix</keyword>
<evidence type="ECO:0000313" key="3">
    <source>
        <dbReference type="Proteomes" id="UP001175228"/>
    </source>
</evidence>
<accession>A0AA39QA82</accession>
<dbReference type="Proteomes" id="UP001175228">
    <property type="component" value="Unassembled WGS sequence"/>
</dbReference>
<keyword evidence="1" id="KW-0812">Transmembrane</keyword>
<evidence type="ECO:0000313" key="2">
    <source>
        <dbReference type="EMBL" id="KAK0499157.1"/>
    </source>
</evidence>
<evidence type="ECO:0000256" key="1">
    <source>
        <dbReference type="SAM" id="Phobius"/>
    </source>
</evidence>
<dbReference type="AlphaFoldDB" id="A0AA39QA82"/>
<organism evidence="2 3">
    <name type="scientific">Armillaria luteobubalina</name>
    <dbReference type="NCBI Taxonomy" id="153913"/>
    <lineage>
        <taxon>Eukaryota</taxon>
        <taxon>Fungi</taxon>
        <taxon>Dikarya</taxon>
        <taxon>Basidiomycota</taxon>
        <taxon>Agaricomycotina</taxon>
        <taxon>Agaricomycetes</taxon>
        <taxon>Agaricomycetidae</taxon>
        <taxon>Agaricales</taxon>
        <taxon>Marasmiineae</taxon>
        <taxon>Physalacriaceae</taxon>
        <taxon>Armillaria</taxon>
    </lineage>
</organism>
<feature type="transmembrane region" description="Helical" evidence="1">
    <location>
        <begin position="30"/>
        <end position="55"/>
    </location>
</feature>
<keyword evidence="1" id="KW-0472">Membrane</keyword>
<protein>
    <recommendedName>
        <fullName evidence="4">Ubiquitin 3 binding protein But2 C-terminal domain-containing protein</fullName>
    </recommendedName>
</protein>
<keyword evidence="3" id="KW-1185">Reference proteome</keyword>
<dbReference type="EMBL" id="JAUEPU010000010">
    <property type="protein sequence ID" value="KAK0499157.1"/>
    <property type="molecule type" value="Genomic_DNA"/>
</dbReference>
<proteinExistence type="predicted"/>
<reference evidence="2" key="1">
    <citation type="submission" date="2023-06" db="EMBL/GenBank/DDBJ databases">
        <authorList>
            <consortium name="Lawrence Berkeley National Laboratory"/>
            <person name="Ahrendt S."/>
            <person name="Sahu N."/>
            <person name="Indic B."/>
            <person name="Wong-Bajracharya J."/>
            <person name="Merenyi Z."/>
            <person name="Ke H.-M."/>
            <person name="Monk M."/>
            <person name="Kocsube S."/>
            <person name="Drula E."/>
            <person name="Lipzen A."/>
            <person name="Balint B."/>
            <person name="Henrissat B."/>
            <person name="Andreopoulos B."/>
            <person name="Martin F.M."/>
            <person name="Harder C.B."/>
            <person name="Rigling D."/>
            <person name="Ford K.L."/>
            <person name="Foster G.D."/>
            <person name="Pangilinan J."/>
            <person name="Papanicolaou A."/>
            <person name="Barry K."/>
            <person name="LaButti K."/>
            <person name="Viragh M."/>
            <person name="Koriabine M."/>
            <person name="Yan M."/>
            <person name="Riley R."/>
            <person name="Champramary S."/>
            <person name="Plett K.L."/>
            <person name="Tsai I.J."/>
            <person name="Slot J."/>
            <person name="Sipos G."/>
            <person name="Plett J."/>
            <person name="Nagy L.G."/>
            <person name="Grigoriev I.V."/>
        </authorList>
    </citation>
    <scope>NUCLEOTIDE SEQUENCE</scope>
    <source>
        <strain evidence="2">HWK02</strain>
    </source>
</reference>